<feature type="compositionally biased region" description="Low complexity" evidence="2">
    <location>
        <begin position="104"/>
        <end position="136"/>
    </location>
</feature>
<feature type="compositionally biased region" description="Pro residues" evidence="2">
    <location>
        <begin position="411"/>
        <end position="421"/>
    </location>
</feature>
<evidence type="ECO:0000313" key="4">
    <source>
        <dbReference type="EMBL" id="KAL1304477.1"/>
    </source>
</evidence>
<feature type="compositionally biased region" description="Low complexity" evidence="2">
    <location>
        <begin position="74"/>
        <end position="91"/>
    </location>
</feature>
<dbReference type="EMBL" id="JBFMKM010000008">
    <property type="protein sequence ID" value="KAL1304477.1"/>
    <property type="molecule type" value="Genomic_DNA"/>
</dbReference>
<dbReference type="SUPFAM" id="SSF160219">
    <property type="entry name" value="AMPKBI-like"/>
    <property type="match status" value="1"/>
</dbReference>
<dbReference type="InterPro" id="IPR006828">
    <property type="entry name" value="ASC_dom"/>
</dbReference>
<dbReference type="Gene3D" id="6.20.250.60">
    <property type="match status" value="1"/>
</dbReference>
<dbReference type="SUPFAM" id="SSF81296">
    <property type="entry name" value="E set domains"/>
    <property type="match status" value="1"/>
</dbReference>
<keyword evidence="5" id="KW-1185">Reference proteome</keyword>
<dbReference type="Pfam" id="PF16561">
    <property type="entry name" value="AMPK1_CBM"/>
    <property type="match status" value="1"/>
</dbReference>
<protein>
    <recommendedName>
        <fullName evidence="3">Association with the SNF1 complex (ASC) domain-containing protein</fullName>
    </recommendedName>
</protein>
<evidence type="ECO:0000259" key="3">
    <source>
        <dbReference type="SMART" id="SM01010"/>
    </source>
</evidence>
<feature type="compositionally biased region" description="Polar residues" evidence="2">
    <location>
        <begin position="430"/>
        <end position="445"/>
    </location>
</feature>
<feature type="region of interest" description="Disordered" evidence="2">
    <location>
        <begin position="1"/>
        <end position="244"/>
    </location>
</feature>
<dbReference type="GeneID" id="95977169"/>
<dbReference type="RefSeq" id="XP_069200752.1">
    <property type="nucleotide sequence ID" value="XM_069342944.1"/>
</dbReference>
<sequence>MGNNPSSTAKGPERAGAQSHSPAGTLQRERTERRRHHQQHTEHYYGERGGAPSSNAASASAALSTGQGPRQRESLGALSSSAKAQAAPPSLTSTVAHPTHTVHSSTQAQAQAHASATTSSSPAAARAVPIAAPSSQSRRRSATRPAAAAASPSDQPDLSDLSPRSHMMGAEHSQPGEREHKNSDQQHLRRPSPPPEPRLSPASQPVDVPMSNAQARSARPPPLDAGAMFPDTYHLPPSSYSRPPRLPLPIEEEVHTPGSPIASPVDLENEADDIPRRGSVVSSTVDDDEEPDNFEGYSTEHAGPKVPTIIEWRPAKPNDRVYVTGTFTNWERKFRLYKDGPSKHKDALSATLQLPPGTHHIKFIVNGDMVTSEALPTTVDYTNILVNYIEVSLDQIASQGNTEESASTTPVPVPAGPPAPSQPVDIRPRQTASSTAQPVPQNTVPQDIPHHPAPSAAAPAPEQDPRSPSPKSANPNAAPTRPPTTATLVRQPPKNYTSQIPQYLLDLDTYIPSSGSKESDASPAAQAARHRIERANAAAESQPQPPSLPMFLSKSILNGTTPMKDDSSVLIMPNHTVLNHLATTNIKQGVLATSATTRYKRKFLTTIMYKPRSDDGD</sequence>
<feature type="region of interest" description="Disordered" evidence="2">
    <location>
        <begin position="399"/>
        <end position="501"/>
    </location>
</feature>
<dbReference type="SMART" id="SM01010">
    <property type="entry name" value="AMPKBI"/>
    <property type="match status" value="1"/>
</dbReference>
<dbReference type="Gene3D" id="2.60.40.10">
    <property type="entry name" value="Immunoglobulins"/>
    <property type="match status" value="1"/>
</dbReference>
<dbReference type="InterPro" id="IPR050827">
    <property type="entry name" value="CRP1_MDG1_kinase"/>
</dbReference>
<accession>A0ABR3PEI7</accession>
<feature type="region of interest" description="Disordered" evidence="2">
    <location>
        <begin position="278"/>
        <end position="302"/>
    </location>
</feature>
<evidence type="ECO:0000256" key="1">
    <source>
        <dbReference type="ARBA" id="ARBA00010926"/>
    </source>
</evidence>
<dbReference type="PANTHER" id="PTHR10343:SF84">
    <property type="entry name" value="5'-AMP-ACTIVATED PROTEIN KINASE SUBUNIT BETA-1"/>
    <property type="match status" value="1"/>
</dbReference>
<feature type="compositionally biased region" description="Low complexity" evidence="2">
    <location>
        <begin position="143"/>
        <end position="165"/>
    </location>
</feature>
<dbReference type="InterPro" id="IPR014756">
    <property type="entry name" value="Ig_E-set"/>
</dbReference>
<dbReference type="InterPro" id="IPR013783">
    <property type="entry name" value="Ig-like_fold"/>
</dbReference>
<comment type="similarity">
    <text evidence="1">Belongs to the 5'-AMP-activated protein kinase beta subunit family.</text>
</comment>
<feature type="compositionally biased region" description="Low complexity" evidence="2">
    <location>
        <begin position="469"/>
        <end position="487"/>
    </location>
</feature>
<dbReference type="InterPro" id="IPR032640">
    <property type="entry name" value="AMPK1_CBM"/>
</dbReference>
<comment type="caution">
    <text evidence="4">The sequence shown here is derived from an EMBL/GenBank/DDBJ whole genome shotgun (WGS) entry which is preliminary data.</text>
</comment>
<gene>
    <name evidence="4" type="ORF">AAFC00_003468</name>
</gene>
<name>A0ABR3PEI7_9PEZI</name>
<dbReference type="PANTHER" id="PTHR10343">
    <property type="entry name" value="5'-AMP-ACTIVATED PROTEIN KINASE , BETA SUBUNIT"/>
    <property type="match status" value="1"/>
</dbReference>
<dbReference type="CDD" id="cd02859">
    <property type="entry name" value="E_set_AMPKbeta_like_N"/>
    <property type="match status" value="1"/>
</dbReference>
<organism evidence="4 5">
    <name type="scientific">Neodothiora populina</name>
    <dbReference type="NCBI Taxonomy" id="2781224"/>
    <lineage>
        <taxon>Eukaryota</taxon>
        <taxon>Fungi</taxon>
        <taxon>Dikarya</taxon>
        <taxon>Ascomycota</taxon>
        <taxon>Pezizomycotina</taxon>
        <taxon>Dothideomycetes</taxon>
        <taxon>Dothideomycetidae</taxon>
        <taxon>Dothideales</taxon>
        <taxon>Dothioraceae</taxon>
        <taxon>Neodothiora</taxon>
    </lineage>
</organism>
<reference evidence="4 5" key="1">
    <citation type="submission" date="2024-07" db="EMBL/GenBank/DDBJ databases">
        <title>Draft sequence of the Neodothiora populina.</title>
        <authorList>
            <person name="Drown D.D."/>
            <person name="Schuette U.S."/>
            <person name="Buechlein A.B."/>
            <person name="Rusch D.R."/>
            <person name="Winton L.W."/>
            <person name="Adams G.A."/>
        </authorList>
    </citation>
    <scope>NUCLEOTIDE SEQUENCE [LARGE SCALE GENOMIC DNA]</scope>
    <source>
        <strain evidence="4 5">CPC 39397</strain>
    </source>
</reference>
<evidence type="ECO:0000313" key="5">
    <source>
        <dbReference type="Proteomes" id="UP001562354"/>
    </source>
</evidence>
<dbReference type="Proteomes" id="UP001562354">
    <property type="component" value="Unassembled WGS sequence"/>
</dbReference>
<feature type="compositionally biased region" description="Low complexity" evidence="2">
    <location>
        <begin position="51"/>
        <end position="64"/>
    </location>
</feature>
<dbReference type="InterPro" id="IPR037256">
    <property type="entry name" value="ASC_dom_sf"/>
</dbReference>
<dbReference type="Pfam" id="PF04739">
    <property type="entry name" value="AMPKBI"/>
    <property type="match status" value="1"/>
</dbReference>
<feature type="compositionally biased region" description="Basic and acidic residues" evidence="2">
    <location>
        <begin position="174"/>
        <end position="187"/>
    </location>
</feature>
<feature type="domain" description="Association with the SNF1 complex (ASC)" evidence="3">
    <location>
        <begin position="489"/>
        <end position="612"/>
    </location>
</feature>
<feature type="region of interest" description="Disordered" evidence="2">
    <location>
        <begin position="514"/>
        <end position="548"/>
    </location>
</feature>
<proteinExistence type="inferred from homology"/>
<evidence type="ECO:0000256" key="2">
    <source>
        <dbReference type="SAM" id="MobiDB-lite"/>
    </source>
</evidence>